<evidence type="ECO:0000259" key="2">
    <source>
        <dbReference type="PROSITE" id="PS51387"/>
    </source>
</evidence>
<dbReference type="PANTHER" id="PTHR43762:SF1">
    <property type="entry name" value="D-ARABINONO-1,4-LACTONE OXIDASE"/>
    <property type="match status" value="1"/>
</dbReference>
<dbReference type="Proteomes" id="UP001157034">
    <property type="component" value="Unassembled WGS sequence"/>
</dbReference>
<feature type="domain" description="FAD-binding PCMH-type" evidence="2">
    <location>
        <begin position="13"/>
        <end position="177"/>
    </location>
</feature>
<dbReference type="PROSITE" id="PS51387">
    <property type="entry name" value="FAD_PCMH"/>
    <property type="match status" value="1"/>
</dbReference>
<gene>
    <name evidence="3" type="ORF">GCM10025881_18170</name>
</gene>
<keyword evidence="4" id="KW-1185">Reference proteome</keyword>
<dbReference type="InterPro" id="IPR016171">
    <property type="entry name" value="Vanillyl_alc_oxidase_C-sub2"/>
</dbReference>
<protein>
    <submittedName>
        <fullName evidence="3">Xylitol oxidase</fullName>
    </submittedName>
</protein>
<dbReference type="InterPro" id="IPR016166">
    <property type="entry name" value="FAD-bd_PCMH"/>
</dbReference>
<dbReference type="PANTHER" id="PTHR43762">
    <property type="entry name" value="L-GULONOLACTONE OXIDASE"/>
    <property type="match status" value="1"/>
</dbReference>
<name>A0ABQ6K2Y8_9MICO</name>
<dbReference type="InterPro" id="IPR036318">
    <property type="entry name" value="FAD-bd_PCMH-like_sf"/>
</dbReference>
<dbReference type="Pfam" id="PF04030">
    <property type="entry name" value="ALO"/>
    <property type="match status" value="1"/>
</dbReference>
<comment type="caution">
    <text evidence="3">The sequence shown here is derived from an EMBL/GenBank/DDBJ whole genome shotgun (WGS) entry which is preliminary data.</text>
</comment>
<dbReference type="InterPro" id="IPR010031">
    <property type="entry name" value="FAD_lactone_oxidase-like"/>
</dbReference>
<evidence type="ECO:0000256" key="1">
    <source>
        <dbReference type="ARBA" id="ARBA00023002"/>
    </source>
</evidence>
<dbReference type="Gene3D" id="3.30.70.2530">
    <property type="match status" value="1"/>
</dbReference>
<organism evidence="3 4">
    <name type="scientific">Pseudolysinimonas kribbensis</name>
    <dbReference type="NCBI Taxonomy" id="433641"/>
    <lineage>
        <taxon>Bacteria</taxon>
        <taxon>Bacillati</taxon>
        <taxon>Actinomycetota</taxon>
        <taxon>Actinomycetes</taxon>
        <taxon>Micrococcales</taxon>
        <taxon>Microbacteriaceae</taxon>
        <taxon>Pseudolysinimonas</taxon>
    </lineage>
</organism>
<reference evidence="4" key="1">
    <citation type="journal article" date="2019" name="Int. J. Syst. Evol. Microbiol.">
        <title>The Global Catalogue of Microorganisms (GCM) 10K type strain sequencing project: providing services to taxonomists for standard genome sequencing and annotation.</title>
        <authorList>
            <consortium name="The Broad Institute Genomics Platform"/>
            <consortium name="The Broad Institute Genome Sequencing Center for Infectious Disease"/>
            <person name="Wu L."/>
            <person name="Ma J."/>
        </authorList>
    </citation>
    <scope>NUCLEOTIDE SEQUENCE [LARGE SCALE GENOMIC DNA]</scope>
    <source>
        <strain evidence="4">NBRC 108894</strain>
    </source>
</reference>
<dbReference type="InterPro" id="IPR016167">
    <property type="entry name" value="FAD-bd_PCMH_sub1"/>
</dbReference>
<dbReference type="InterPro" id="IPR016169">
    <property type="entry name" value="FAD-bd_PCMH_sub2"/>
</dbReference>
<dbReference type="RefSeq" id="WP_284253851.1">
    <property type="nucleotide sequence ID" value="NZ_BAAAQO010000002.1"/>
</dbReference>
<proteinExistence type="predicted"/>
<sequence length="416" mass="44371">MSSIAGSTWSGTHRFAAPRLVEARSIEEVQRVVAAGGPMRALGTRHSFNDLADTEGTLVTVTGIDPDIRIDADAGTVTAGAGIRYAEVAAAVGEAGWALHNLGSLPHISIGGATATGTHGSGDRNGNLSTAIRAIEYVDHRGELVTARRGDPDFEALPVGLGAYGIVVRLTLDLQPGYLVRQDVYAGLPWSTVLSDLDSVTGAGYSVSLFTRDWAGETVPMAWVKRRLDVDGVPDAWLGAHRRAEQVPIFDLPDPNVTLQGRLGPWYEGLPHFRVDSTPSAGAEIQSEWFVGRGDAPAAIEAVQAVAGRIAPVLQVSEIRTIAADELWLSEAYQRDSVALHFTWADDAEGVARAVDVVEEAIAPFGARPHWGKVHHFDAAAIARVVPRAADARRVFERLDPDGVFAGPALRRLGLR</sequence>
<keyword evidence="1" id="KW-0560">Oxidoreductase</keyword>
<dbReference type="InterPro" id="IPR006094">
    <property type="entry name" value="Oxid_FAD_bind_N"/>
</dbReference>
<dbReference type="Gene3D" id="3.30.70.2520">
    <property type="match status" value="1"/>
</dbReference>
<dbReference type="SUPFAM" id="SSF56176">
    <property type="entry name" value="FAD-binding/transporter-associated domain-like"/>
    <property type="match status" value="1"/>
</dbReference>
<accession>A0ABQ6K2Y8</accession>
<dbReference type="Gene3D" id="1.10.45.10">
    <property type="entry name" value="Vanillyl-alcohol Oxidase, Chain A, domain 4"/>
    <property type="match status" value="1"/>
</dbReference>
<evidence type="ECO:0000313" key="3">
    <source>
        <dbReference type="EMBL" id="GMA94993.1"/>
    </source>
</evidence>
<dbReference type="Pfam" id="PF01565">
    <property type="entry name" value="FAD_binding_4"/>
    <property type="match status" value="1"/>
</dbReference>
<dbReference type="Gene3D" id="3.30.43.10">
    <property type="entry name" value="Uridine Diphospho-n-acetylenolpyruvylglucosamine Reductase, domain 2"/>
    <property type="match status" value="1"/>
</dbReference>
<dbReference type="Gene3D" id="3.30.465.10">
    <property type="match status" value="1"/>
</dbReference>
<dbReference type="EMBL" id="BSVB01000001">
    <property type="protein sequence ID" value="GMA94993.1"/>
    <property type="molecule type" value="Genomic_DNA"/>
</dbReference>
<evidence type="ECO:0000313" key="4">
    <source>
        <dbReference type="Proteomes" id="UP001157034"/>
    </source>
</evidence>
<dbReference type="InterPro" id="IPR007173">
    <property type="entry name" value="ALO_C"/>
</dbReference>